<evidence type="ECO:0000313" key="2">
    <source>
        <dbReference type="Proteomes" id="UP000612585"/>
    </source>
</evidence>
<organism evidence="1 2">
    <name type="scientific">Virgisporangium aurantiacum</name>
    <dbReference type="NCBI Taxonomy" id="175570"/>
    <lineage>
        <taxon>Bacteria</taxon>
        <taxon>Bacillati</taxon>
        <taxon>Actinomycetota</taxon>
        <taxon>Actinomycetes</taxon>
        <taxon>Micromonosporales</taxon>
        <taxon>Micromonosporaceae</taxon>
        <taxon>Virgisporangium</taxon>
    </lineage>
</organism>
<keyword evidence="2" id="KW-1185">Reference proteome</keyword>
<dbReference type="Pfam" id="PF04229">
    <property type="entry name" value="GrpB"/>
    <property type="match status" value="1"/>
</dbReference>
<dbReference type="RefSeq" id="WP_203997739.1">
    <property type="nucleotide sequence ID" value="NZ_BOPG01000033.1"/>
</dbReference>
<evidence type="ECO:0008006" key="3">
    <source>
        <dbReference type="Google" id="ProtNLM"/>
    </source>
</evidence>
<accession>A0A8J3Z6K3</accession>
<dbReference type="AlphaFoldDB" id="A0A8J3Z6K3"/>
<dbReference type="PANTHER" id="PTHR34822">
    <property type="entry name" value="GRPB DOMAIN PROTEIN (AFU_ORTHOLOGUE AFUA_1G01530)"/>
    <property type="match status" value="1"/>
</dbReference>
<comment type="caution">
    <text evidence="1">The sequence shown here is derived from an EMBL/GenBank/DDBJ whole genome shotgun (WGS) entry which is preliminary data.</text>
</comment>
<dbReference type="PANTHER" id="PTHR34822:SF1">
    <property type="entry name" value="GRPB FAMILY PROTEIN"/>
    <property type="match status" value="1"/>
</dbReference>
<dbReference type="SUPFAM" id="SSF81301">
    <property type="entry name" value="Nucleotidyltransferase"/>
    <property type="match status" value="1"/>
</dbReference>
<proteinExistence type="predicted"/>
<reference evidence="1" key="1">
    <citation type="submission" date="2021-01" db="EMBL/GenBank/DDBJ databases">
        <title>Whole genome shotgun sequence of Virgisporangium aurantiacum NBRC 16421.</title>
        <authorList>
            <person name="Komaki H."/>
            <person name="Tamura T."/>
        </authorList>
    </citation>
    <scope>NUCLEOTIDE SEQUENCE</scope>
    <source>
        <strain evidence="1">NBRC 16421</strain>
    </source>
</reference>
<dbReference type="InterPro" id="IPR043519">
    <property type="entry name" value="NT_sf"/>
</dbReference>
<dbReference type="Gene3D" id="3.30.460.10">
    <property type="entry name" value="Beta Polymerase, domain 2"/>
    <property type="match status" value="1"/>
</dbReference>
<name>A0A8J3Z6K3_9ACTN</name>
<protein>
    <recommendedName>
        <fullName evidence="3">GrpB family protein</fullName>
    </recommendedName>
</protein>
<dbReference type="Proteomes" id="UP000612585">
    <property type="component" value="Unassembled WGS sequence"/>
</dbReference>
<sequence>MGVDVRDYDPAWPGLAVAATDEVTLALGDAVVAIEHIGSTAVPGLAAKPVIDLMAAVRDLRDVTDRESALTALGYRAVDTGMPGRLFYRRDGRPVACHFHVVPADTWPERNERILRDHLLQNPEDLARYAQLKRDLSGAGLDGDSYTRSKTPLIQQMMDAARRKRGLPPVPVWEE</sequence>
<dbReference type="EMBL" id="BOPG01000033">
    <property type="protein sequence ID" value="GIJ57887.1"/>
    <property type="molecule type" value="Genomic_DNA"/>
</dbReference>
<evidence type="ECO:0000313" key="1">
    <source>
        <dbReference type="EMBL" id="GIJ57887.1"/>
    </source>
</evidence>
<gene>
    <name evidence="1" type="ORF">Vau01_054030</name>
</gene>
<dbReference type="InterPro" id="IPR007344">
    <property type="entry name" value="GrpB/CoaE"/>
</dbReference>